<dbReference type="EMBL" id="JARK01001352">
    <property type="protein sequence ID" value="EYC23048.1"/>
    <property type="molecule type" value="Genomic_DNA"/>
</dbReference>
<feature type="compositionally biased region" description="Gly residues" evidence="1">
    <location>
        <begin position="19"/>
        <end position="29"/>
    </location>
</feature>
<feature type="compositionally biased region" description="Polar residues" evidence="1">
    <location>
        <begin position="1"/>
        <end position="11"/>
    </location>
</feature>
<proteinExistence type="predicted"/>
<sequence length="129" mass="13941">MCWHRSTNSRTRTVEACSGGDGGDGGGDGVIIGHVQDFSFLNEERRQEGKPAKLTEKPTMKSDESVEAATVVKAPAAVMTSKEVRTNTHTTSLYVEAPTRRNDARGKGEAAVQQPRTLTPRGWSEPARS</sequence>
<dbReference type="AlphaFoldDB" id="A0A016V8M4"/>
<accession>A0A016V8M4</accession>
<keyword evidence="3" id="KW-1185">Reference proteome</keyword>
<feature type="region of interest" description="Disordered" evidence="1">
    <location>
        <begin position="45"/>
        <end position="67"/>
    </location>
</feature>
<feature type="compositionally biased region" description="Basic and acidic residues" evidence="1">
    <location>
        <begin position="98"/>
        <end position="108"/>
    </location>
</feature>
<evidence type="ECO:0000313" key="3">
    <source>
        <dbReference type="Proteomes" id="UP000024635"/>
    </source>
</evidence>
<reference evidence="3" key="1">
    <citation type="journal article" date="2015" name="Nat. Genet.">
        <title>The genome and transcriptome of the zoonotic hookworm Ancylostoma ceylanicum identify infection-specific gene families.</title>
        <authorList>
            <person name="Schwarz E.M."/>
            <person name="Hu Y."/>
            <person name="Antoshechkin I."/>
            <person name="Miller M.M."/>
            <person name="Sternberg P.W."/>
            <person name="Aroian R.V."/>
        </authorList>
    </citation>
    <scope>NUCLEOTIDE SEQUENCE</scope>
    <source>
        <strain evidence="3">HY135</strain>
    </source>
</reference>
<feature type="region of interest" description="Disordered" evidence="1">
    <location>
        <begin position="89"/>
        <end position="129"/>
    </location>
</feature>
<name>A0A016V8M4_9BILA</name>
<feature type="region of interest" description="Disordered" evidence="1">
    <location>
        <begin position="1"/>
        <end position="29"/>
    </location>
</feature>
<evidence type="ECO:0000256" key="1">
    <source>
        <dbReference type="SAM" id="MobiDB-lite"/>
    </source>
</evidence>
<evidence type="ECO:0000313" key="2">
    <source>
        <dbReference type="EMBL" id="EYC23048.1"/>
    </source>
</evidence>
<feature type="compositionally biased region" description="Basic and acidic residues" evidence="1">
    <location>
        <begin position="45"/>
        <end position="64"/>
    </location>
</feature>
<dbReference type="Proteomes" id="UP000024635">
    <property type="component" value="Unassembled WGS sequence"/>
</dbReference>
<organism evidence="2 3">
    <name type="scientific">Ancylostoma ceylanicum</name>
    <dbReference type="NCBI Taxonomy" id="53326"/>
    <lineage>
        <taxon>Eukaryota</taxon>
        <taxon>Metazoa</taxon>
        <taxon>Ecdysozoa</taxon>
        <taxon>Nematoda</taxon>
        <taxon>Chromadorea</taxon>
        <taxon>Rhabditida</taxon>
        <taxon>Rhabditina</taxon>
        <taxon>Rhabditomorpha</taxon>
        <taxon>Strongyloidea</taxon>
        <taxon>Ancylostomatidae</taxon>
        <taxon>Ancylostomatinae</taxon>
        <taxon>Ancylostoma</taxon>
    </lineage>
</organism>
<comment type="caution">
    <text evidence="2">The sequence shown here is derived from an EMBL/GenBank/DDBJ whole genome shotgun (WGS) entry which is preliminary data.</text>
</comment>
<protein>
    <submittedName>
        <fullName evidence="2">Uncharacterized protein</fullName>
    </submittedName>
</protein>
<gene>
    <name evidence="2" type="primary">Acey_s0016.g3096</name>
    <name evidence="2" type="ORF">Y032_0016g3096</name>
</gene>